<name>A0A934RCM2_9BACT</name>
<sequence>MPRLEDIHRAARRGDLSKLEQCLRAGTAIDLPDGVEGHTPLMHACLSAEAGLDAVQWLIDHGADVNALTTPPPDPMEQLGEDLQKEMQESMAETLQEMGESMDIDPDMMDLLKDPSASRFRPTPEPVLSVVAQKASIEKLKLLLRAGADASFRSANGYTALIKAACSCREDAMTLLLEAGAPTDVVSDYGESALSRVSGSSRFDLVKRLLDHGADPALLDWTPLMRATVFGSLDEMKTHVDAGADLEAVDRGNRSALVLAISKGDFEKAEWLISQGAELNHRSNTGRSILHLVVEVDQEEALQWLLDRGFDPNECDDFAGTPLMTAADYGATRCFRLLTEAGADWKAKDHVDESVIQKATHPEIVRILIDGGEDAAQLETEVLRNFIGLGTSEELDVTPREFKKGRKRRFGKKNPEPMDIPFWDAMVRCGWNAYQANDQFGLSSFDSGEATWCHDRSCMSLTCLPDGRFVQIAGEHEDGYDPDFCIYNDVIVHDGQGDFQIHAYPEKVFPPTDFHTATLVGSWIYLVGNLSYPEHRKSTAQVKRLHIESWKIESVETQGDDPGWIHNHQAQLIDGRIRIRGGKVRCEESSEFVANPRVYELDPGDGSWRRI</sequence>
<feature type="repeat" description="ANK" evidence="3">
    <location>
        <begin position="36"/>
        <end position="70"/>
    </location>
</feature>
<evidence type="ECO:0000256" key="3">
    <source>
        <dbReference type="PROSITE-ProRule" id="PRU00023"/>
    </source>
</evidence>
<keyword evidence="2 3" id="KW-0040">ANK repeat</keyword>
<dbReference type="PROSITE" id="PS50297">
    <property type="entry name" value="ANK_REP_REGION"/>
    <property type="match status" value="2"/>
</dbReference>
<keyword evidence="1" id="KW-0677">Repeat</keyword>
<dbReference type="InterPro" id="IPR011043">
    <property type="entry name" value="Gal_Oxase/kelch_b-propeller"/>
</dbReference>
<dbReference type="InterPro" id="IPR015915">
    <property type="entry name" value="Kelch-typ_b-propeller"/>
</dbReference>
<dbReference type="SUPFAM" id="SSF50965">
    <property type="entry name" value="Galactose oxidase, central domain"/>
    <property type="match status" value="1"/>
</dbReference>
<accession>A0A934RCM2</accession>
<protein>
    <submittedName>
        <fullName evidence="4">Ankyrin repeat domain-containing protein</fullName>
    </submittedName>
</protein>
<dbReference type="InterPro" id="IPR036770">
    <property type="entry name" value="Ankyrin_rpt-contain_sf"/>
</dbReference>
<dbReference type="EMBL" id="JAENII010000004">
    <property type="protein sequence ID" value="MBK1826824.1"/>
    <property type="molecule type" value="Genomic_DNA"/>
</dbReference>
<dbReference type="InterPro" id="IPR002110">
    <property type="entry name" value="Ankyrin_rpt"/>
</dbReference>
<feature type="repeat" description="ANK" evidence="3">
    <location>
        <begin position="252"/>
        <end position="284"/>
    </location>
</feature>
<proteinExistence type="predicted"/>
<dbReference type="Pfam" id="PF00023">
    <property type="entry name" value="Ank"/>
    <property type="match status" value="1"/>
</dbReference>
<feature type="repeat" description="ANK" evidence="3">
    <location>
        <begin position="285"/>
        <end position="317"/>
    </location>
</feature>
<dbReference type="PANTHER" id="PTHR24189">
    <property type="entry name" value="MYOTROPHIN"/>
    <property type="match status" value="1"/>
</dbReference>
<dbReference type="Proteomes" id="UP000658278">
    <property type="component" value="Unassembled WGS sequence"/>
</dbReference>
<dbReference type="Gene3D" id="1.25.40.20">
    <property type="entry name" value="Ankyrin repeat-containing domain"/>
    <property type="match status" value="3"/>
</dbReference>
<dbReference type="AlphaFoldDB" id="A0A934RCM2"/>
<reference evidence="4" key="1">
    <citation type="submission" date="2021-01" db="EMBL/GenBank/DDBJ databases">
        <title>Modified the classification status of verrucomicrobia.</title>
        <authorList>
            <person name="Feng X."/>
        </authorList>
    </citation>
    <scope>NUCLEOTIDE SEQUENCE</scope>
    <source>
        <strain evidence="4">KCTC 22201</strain>
    </source>
</reference>
<feature type="repeat" description="ANK" evidence="3">
    <location>
        <begin position="156"/>
        <end position="188"/>
    </location>
</feature>
<dbReference type="PROSITE" id="PS50088">
    <property type="entry name" value="ANK_REPEAT"/>
    <property type="match status" value="5"/>
</dbReference>
<feature type="repeat" description="ANK" evidence="3">
    <location>
        <begin position="318"/>
        <end position="350"/>
    </location>
</feature>
<dbReference type="PANTHER" id="PTHR24189:SF50">
    <property type="entry name" value="ANKYRIN REPEAT AND SOCS BOX PROTEIN 2"/>
    <property type="match status" value="1"/>
</dbReference>
<gene>
    <name evidence="4" type="ORF">JIN81_07325</name>
</gene>
<dbReference type="InterPro" id="IPR050745">
    <property type="entry name" value="Multifunctional_regulatory"/>
</dbReference>
<dbReference type="Gene3D" id="2.120.10.80">
    <property type="entry name" value="Kelch-type beta propeller"/>
    <property type="match status" value="1"/>
</dbReference>
<dbReference type="RefSeq" id="WP_200278124.1">
    <property type="nucleotide sequence ID" value="NZ_JAENII010000004.1"/>
</dbReference>
<dbReference type="Pfam" id="PF12796">
    <property type="entry name" value="Ank_2"/>
    <property type="match status" value="2"/>
</dbReference>
<dbReference type="SUPFAM" id="SSF48403">
    <property type="entry name" value="Ankyrin repeat"/>
    <property type="match status" value="2"/>
</dbReference>
<comment type="caution">
    <text evidence="4">The sequence shown here is derived from an EMBL/GenBank/DDBJ whole genome shotgun (WGS) entry which is preliminary data.</text>
</comment>
<keyword evidence="5" id="KW-1185">Reference proteome</keyword>
<evidence type="ECO:0000313" key="4">
    <source>
        <dbReference type="EMBL" id="MBK1826824.1"/>
    </source>
</evidence>
<dbReference type="SMART" id="SM00248">
    <property type="entry name" value="ANK"/>
    <property type="match status" value="8"/>
</dbReference>
<evidence type="ECO:0000256" key="1">
    <source>
        <dbReference type="ARBA" id="ARBA00022737"/>
    </source>
</evidence>
<evidence type="ECO:0000256" key="2">
    <source>
        <dbReference type="ARBA" id="ARBA00023043"/>
    </source>
</evidence>
<organism evidence="4 5">
    <name type="scientific">Haloferula rosea</name>
    <dbReference type="NCBI Taxonomy" id="490093"/>
    <lineage>
        <taxon>Bacteria</taxon>
        <taxon>Pseudomonadati</taxon>
        <taxon>Verrucomicrobiota</taxon>
        <taxon>Verrucomicrobiia</taxon>
        <taxon>Verrucomicrobiales</taxon>
        <taxon>Verrucomicrobiaceae</taxon>
        <taxon>Haloferula</taxon>
    </lineage>
</organism>
<evidence type="ECO:0000313" key="5">
    <source>
        <dbReference type="Proteomes" id="UP000658278"/>
    </source>
</evidence>